<dbReference type="Pfam" id="PF00856">
    <property type="entry name" value="SET"/>
    <property type="match status" value="1"/>
</dbReference>
<dbReference type="SUPFAM" id="SSF82199">
    <property type="entry name" value="SET domain"/>
    <property type="match status" value="1"/>
</dbReference>
<evidence type="ECO:0000259" key="5">
    <source>
        <dbReference type="PROSITE" id="PS50280"/>
    </source>
</evidence>
<dbReference type="AlphaFoldDB" id="A0A1J1J2D0"/>
<proteinExistence type="predicted"/>
<keyword evidence="1" id="KW-0479">Metal-binding</keyword>
<dbReference type="Proteomes" id="UP000183832">
    <property type="component" value="Unassembled WGS sequence"/>
</dbReference>
<reference evidence="7 8" key="1">
    <citation type="submission" date="2015-04" db="EMBL/GenBank/DDBJ databases">
        <authorList>
            <person name="Syromyatnikov M.Y."/>
            <person name="Popov V.N."/>
        </authorList>
    </citation>
    <scope>NUCLEOTIDE SEQUENCE [LARGE SCALE GENOMIC DNA]</scope>
</reference>
<dbReference type="SUPFAM" id="SSF48452">
    <property type="entry name" value="TPR-like"/>
    <property type="match status" value="1"/>
</dbReference>
<accession>A0A1J1J2D0</accession>
<gene>
    <name evidence="7" type="ORF">CLUMA_CG019079</name>
</gene>
<dbReference type="InterPro" id="IPR002893">
    <property type="entry name" value="Znf_MYND"/>
</dbReference>
<evidence type="ECO:0000313" key="7">
    <source>
        <dbReference type="EMBL" id="CRL05940.1"/>
    </source>
</evidence>
<dbReference type="Gene3D" id="6.10.140.2220">
    <property type="match status" value="1"/>
</dbReference>
<evidence type="ECO:0000256" key="4">
    <source>
        <dbReference type="PROSITE-ProRule" id="PRU00134"/>
    </source>
</evidence>
<dbReference type="PANTHER" id="PTHR47111:SF1">
    <property type="entry name" value="SET AND MYND DOMAIN-CONTAINING PROTEIN 4"/>
    <property type="match status" value="1"/>
</dbReference>
<feature type="domain" description="MYND-type" evidence="6">
    <location>
        <begin position="234"/>
        <end position="274"/>
    </location>
</feature>
<dbReference type="OrthoDB" id="5945798at2759"/>
<dbReference type="Gene3D" id="1.10.220.160">
    <property type="match status" value="1"/>
</dbReference>
<dbReference type="GO" id="GO:0008276">
    <property type="term" value="F:protein methyltransferase activity"/>
    <property type="evidence" value="ECO:0007669"/>
    <property type="project" value="UniProtKB-ARBA"/>
</dbReference>
<dbReference type="PROSITE" id="PS50280">
    <property type="entry name" value="SET"/>
    <property type="match status" value="1"/>
</dbReference>
<dbReference type="Pfam" id="PF01753">
    <property type="entry name" value="zf-MYND"/>
    <property type="match status" value="1"/>
</dbReference>
<protein>
    <submittedName>
        <fullName evidence="7">CLUMA_CG019079, isoform A</fullName>
    </submittedName>
</protein>
<feature type="domain" description="SET" evidence="5">
    <location>
        <begin position="189"/>
        <end position="467"/>
    </location>
</feature>
<dbReference type="InterPro" id="IPR001214">
    <property type="entry name" value="SET_dom"/>
</dbReference>
<evidence type="ECO:0000313" key="8">
    <source>
        <dbReference type="Proteomes" id="UP000183832"/>
    </source>
</evidence>
<dbReference type="SUPFAM" id="SSF144232">
    <property type="entry name" value="HIT/MYND zinc finger-like"/>
    <property type="match status" value="1"/>
</dbReference>
<evidence type="ECO:0000256" key="3">
    <source>
        <dbReference type="ARBA" id="ARBA00022833"/>
    </source>
</evidence>
<organism evidence="7 8">
    <name type="scientific">Clunio marinus</name>
    <dbReference type="NCBI Taxonomy" id="568069"/>
    <lineage>
        <taxon>Eukaryota</taxon>
        <taxon>Metazoa</taxon>
        <taxon>Ecdysozoa</taxon>
        <taxon>Arthropoda</taxon>
        <taxon>Hexapoda</taxon>
        <taxon>Insecta</taxon>
        <taxon>Pterygota</taxon>
        <taxon>Neoptera</taxon>
        <taxon>Endopterygota</taxon>
        <taxon>Diptera</taxon>
        <taxon>Nematocera</taxon>
        <taxon>Chironomoidea</taxon>
        <taxon>Chironomidae</taxon>
        <taxon>Clunio</taxon>
    </lineage>
</organism>
<dbReference type="GO" id="GO:0008170">
    <property type="term" value="F:N-methyltransferase activity"/>
    <property type="evidence" value="ECO:0007669"/>
    <property type="project" value="UniProtKB-ARBA"/>
</dbReference>
<name>A0A1J1J2D0_9DIPT</name>
<sequence>MSVKDVYDYTDKLKNQLIKDKKVLEISKEFLKITENAERMKFVEKLLIEYRLMAEDMKVKSCKSNATSELHRKKGNEFYTEKKFLDAMESYNKSLCFAESGSDNIGIAYANRSAVYFETQLYSKCLENIQLAKDNNYPMKNMGKLDKRKNLCLELIKTDHDAKNANDPVRGKYFKLNQKLNKKLPFLAECLEVKSNDTFGRYIVTKKALAPGDIVCIEEPFSTFLLPNCSYKYCANCLNDNSLDLIACQQCTSTLFCSDDCAKIGYEKFHKYECGIIDELNFLGTKILRLALRTFFEAFYVCNQNLNELKALMKENEGSTATIFDFDDPFDKKNILQAIDALAMNSGRDQSDLFQRSGIVAIMCNLYLKFTPLKDILPTEADEDFFRCFIFKQTQIAACNYHGLYNGVVKLMEICDDPGYGSGSFPFCSLINHSCAPNLVRLNLGPKNFIVINRPIPAGGQLFDNYGFHHCLETFEQRQLGLLNQYRFKCSCEACEGKFALYNDLSHVDRNFYDIYGGDIEKLMHFDFERAIEKFESYCLYLKKYDKYYPCYEISSLQECLLQALKMFSSSKSKMQLCIR</sequence>
<keyword evidence="3" id="KW-0862">Zinc</keyword>
<dbReference type="InterPro" id="IPR011990">
    <property type="entry name" value="TPR-like_helical_dom_sf"/>
</dbReference>
<dbReference type="InterPro" id="IPR046341">
    <property type="entry name" value="SET_dom_sf"/>
</dbReference>
<dbReference type="PROSITE" id="PS50865">
    <property type="entry name" value="ZF_MYND_2"/>
    <property type="match status" value="1"/>
</dbReference>
<dbReference type="GO" id="GO:0008757">
    <property type="term" value="F:S-adenosylmethionine-dependent methyltransferase activity"/>
    <property type="evidence" value="ECO:0007669"/>
    <property type="project" value="UniProtKB-ARBA"/>
</dbReference>
<dbReference type="PANTHER" id="PTHR47111">
    <property type="entry name" value="BCDNA.LD29892"/>
    <property type="match status" value="1"/>
</dbReference>
<dbReference type="GO" id="GO:0008270">
    <property type="term" value="F:zinc ion binding"/>
    <property type="evidence" value="ECO:0007669"/>
    <property type="project" value="UniProtKB-KW"/>
</dbReference>
<dbReference type="EMBL" id="CVRI01000066">
    <property type="protein sequence ID" value="CRL05940.1"/>
    <property type="molecule type" value="Genomic_DNA"/>
</dbReference>
<evidence type="ECO:0000259" key="6">
    <source>
        <dbReference type="PROSITE" id="PS50865"/>
    </source>
</evidence>
<dbReference type="Gene3D" id="1.25.40.10">
    <property type="entry name" value="Tetratricopeptide repeat domain"/>
    <property type="match status" value="1"/>
</dbReference>
<dbReference type="Gene3D" id="2.170.270.10">
    <property type="entry name" value="SET domain"/>
    <property type="match status" value="1"/>
</dbReference>
<evidence type="ECO:0000256" key="2">
    <source>
        <dbReference type="ARBA" id="ARBA00022771"/>
    </source>
</evidence>
<keyword evidence="2 4" id="KW-0863">Zinc-finger</keyword>
<evidence type="ECO:0000256" key="1">
    <source>
        <dbReference type="ARBA" id="ARBA00022723"/>
    </source>
</evidence>
<keyword evidence="8" id="KW-1185">Reference proteome</keyword>
<dbReference type="STRING" id="568069.A0A1J1J2D0"/>